<dbReference type="EMBL" id="MN739971">
    <property type="protein sequence ID" value="QHT80544.1"/>
    <property type="molecule type" value="Genomic_DNA"/>
</dbReference>
<protein>
    <recommendedName>
        <fullName evidence="3">DNA-directed RNA polymerase RpoA/D/Rpb3-type domain-containing protein</fullName>
    </recommendedName>
</protein>
<feature type="domain" description="DNA-directed RNA polymerase RpoA/D/Rpb3-type" evidence="3">
    <location>
        <begin position="16"/>
        <end position="301"/>
    </location>
</feature>
<dbReference type="SUPFAM" id="SSF55257">
    <property type="entry name" value="RBP11-like subunits of RNA polymerase"/>
    <property type="match status" value="2"/>
</dbReference>
<name>A0A6C0HJD2_9ZZZZ</name>
<dbReference type="PANTHER" id="PTHR11800">
    <property type="entry name" value="DNA-DIRECTED RNA POLYMERASE"/>
    <property type="match status" value="1"/>
</dbReference>
<evidence type="ECO:0000259" key="3">
    <source>
        <dbReference type="SMART" id="SM00662"/>
    </source>
</evidence>
<dbReference type="Pfam" id="PF01193">
    <property type="entry name" value="RNA_pol_L"/>
    <property type="match status" value="1"/>
</dbReference>
<dbReference type="Gene3D" id="2.170.120.12">
    <property type="entry name" value="DNA-directed RNA polymerase, insert domain"/>
    <property type="match status" value="1"/>
</dbReference>
<dbReference type="InterPro" id="IPR036603">
    <property type="entry name" value="RBP11-like"/>
</dbReference>
<evidence type="ECO:0000256" key="2">
    <source>
        <dbReference type="ARBA" id="ARBA00023163"/>
    </source>
</evidence>
<dbReference type="PANTHER" id="PTHR11800:SF2">
    <property type="entry name" value="DNA-DIRECTED RNA POLYMERASE II SUBUNIT RPB3"/>
    <property type="match status" value="1"/>
</dbReference>
<proteinExistence type="predicted"/>
<dbReference type="InterPro" id="IPR011263">
    <property type="entry name" value="DNA-dir_RNA_pol_RpoA/D/Rpb3"/>
</dbReference>
<dbReference type="GO" id="GO:0005665">
    <property type="term" value="C:RNA polymerase II, core complex"/>
    <property type="evidence" value="ECO:0007669"/>
    <property type="project" value="TreeGrafter"/>
</dbReference>
<dbReference type="GO" id="GO:0003899">
    <property type="term" value="F:DNA-directed RNA polymerase activity"/>
    <property type="evidence" value="ECO:0007669"/>
    <property type="project" value="InterPro"/>
</dbReference>
<dbReference type="InterPro" id="IPR050518">
    <property type="entry name" value="Rpo3/RPB3_RNA_Pol_subunit"/>
</dbReference>
<dbReference type="SMART" id="SM00662">
    <property type="entry name" value="RPOLD"/>
    <property type="match status" value="1"/>
</dbReference>
<reference evidence="4" key="1">
    <citation type="journal article" date="2020" name="Nature">
        <title>Giant virus diversity and host interactions through global metagenomics.</title>
        <authorList>
            <person name="Schulz F."/>
            <person name="Roux S."/>
            <person name="Paez-Espino D."/>
            <person name="Jungbluth S."/>
            <person name="Walsh D.A."/>
            <person name="Denef V.J."/>
            <person name="McMahon K.D."/>
            <person name="Konstantinidis K.T."/>
            <person name="Eloe-Fadrosh E.A."/>
            <person name="Kyrpides N.C."/>
            <person name="Woyke T."/>
        </authorList>
    </citation>
    <scope>NUCLEOTIDE SEQUENCE</scope>
    <source>
        <strain evidence="4">GVMAG-M-3300023184-120</strain>
    </source>
</reference>
<dbReference type="GO" id="GO:0046983">
    <property type="term" value="F:protein dimerization activity"/>
    <property type="evidence" value="ECO:0007669"/>
    <property type="project" value="InterPro"/>
</dbReference>
<sequence length="416" mass="48062">MQSPELTSNLLENDNKLSFSLKNIHFSTANALRRTILSDIPVYGIRTETEELNQCRIEINTSRLHNEIIKQRLSCIPVHQATTKPGTRPSPIRNWREPWDEDSMTPIVDSGFLRYQLEVDKKNEGENEIVWVTTEDFKLRNKDTNEYMPKEEVNKIFPPDQVTRRYIDFLRLLPGVGKTIPGEHIKLKADFSVCTAKENGMFNAATICTYHNTIDTIKRDEAWDAYVREHSKEFEGKPEELNFEKENFKQLQGQRYFVSNEKGEPIEFSFVVQSNGIYESTELVQIACQVLVDKFRALITYCDADLLQIIPSDSIRLSGVYLSVTESSIPFSYDIVLENEDYTVGCVLEHIMYELFYEGEKTLSFIGFKKYHPHDTYSILRVAYKSDVHVLARKTHIQKALDIAAKIFESIGKKSV</sequence>
<keyword evidence="2" id="KW-0804">Transcription</keyword>
<accession>A0A6C0HJD2</accession>
<evidence type="ECO:0000256" key="1">
    <source>
        <dbReference type="ARBA" id="ARBA00022478"/>
    </source>
</evidence>
<dbReference type="Gene3D" id="3.30.1360.10">
    <property type="entry name" value="RNA polymerase, RBP11-like subunit"/>
    <property type="match status" value="2"/>
</dbReference>
<keyword evidence="1" id="KW-0240">DNA-directed RNA polymerase</keyword>
<evidence type="ECO:0000313" key="4">
    <source>
        <dbReference type="EMBL" id="QHT80544.1"/>
    </source>
</evidence>
<organism evidence="4">
    <name type="scientific">viral metagenome</name>
    <dbReference type="NCBI Taxonomy" id="1070528"/>
    <lineage>
        <taxon>unclassified sequences</taxon>
        <taxon>metagenomes</taxon>
        <taxon>organismal metagenomes</taxon>
    </lineage>
</organism>
<dbReference type="InterPro" id="IPR036643">
    <property type="entry name" value="RNApol_insert_sf"/>
</dbReference>
<dbReference type="AlphaFoldDB" id="A0A6C0HJD2"/>
<dbReference type="GO" id="GO:0006366">
    <property type="term" value="P:transcription by RNA polymerase II"/>
    <property type="evidence" value="ECO:0007669"/>
    <property type="project" value="TreeGrafter"/>
</dbReference>